<protein>
    <recommendedName>
        <fullName evidence="3">UDP-N-acetylglucosamine 2-epimerase (non-hydrolyzing)</fullName>
        <ecNumber evidence="3">5.1.3.14</ecNumber>
    </recommendedName>
</protein>
<evidence type="ECO:0000256" key="2">
    <source>
        <dbReference type="ARBA" id="ARBA00038209"/>
    </source>
</evidence>
<dbReference type="STRING" id="1291742.LOOC260_106490"/>
<proteinExistence type="inferred from homology"/>
<dbReference type="PANTHER" id="PTHR43174">
    <property type="entry name" value="UDP-N-ACETYLGLUCOSAMINE 2-EPIMERASE"/>
    <property type="match status" value="1"/>
</dbReference>
<gene>
    <name evidence="6" type="ORF">LOOC260_106490</name>
</gene>
<dbReference type="Gene3D" id="3.40.50.2000">
    <property type="entry name" value="Glycogen Phosphorylase B"/>
    <property type="match status" value="2"/>
</dbReference>
<dbReference type="PANTHER" id="PTHR43174:SF2">
    <property type="entry name" value="UDP-N-ACETYLGLUCOSAMINE 2-EPIMERASE"/>
    <property type="match status" value="1"/>
</dbReference>
<evidence type="ECO:0000256" key="1">
    <source>
        <dbReference type="ARBA" id="ARBA00023235"/>
    </source>
</evidence>
<dbReference type="InterPro" id="IPR003331">
    <property type="entry name" value="UDP_GlcNAc_Epimerase_2_dom"/>
</dbReference>
<comment type="similarity">
    <text evidence="2 4">Belongs to the UDP-N-acetylglucosamine 2-epimerase family.</text>
</comment>
<dbReference type="CDD" id="cd03786">
    <property type="entry name" value="GTB_UDP-GlcNAc_2-Epimerase"/>
    <property type="match status" value="1"/>
</dbReference>
<dbReference type="HOGENOM" id="CLU_041674_1_0_9"/>
<dbReference type="InterPro" id="IPR029767">
    <property type="entry name" value="WecB-like"/>
</dbReference>
<evidence type="ECO:0000313" key="7">
    <source>
        <dbReference type="Proteomes" id="UP000031620"/>
    </source>
</evidence>
<evidence type="ECO:0000259" key="5">
    <source>
        <dbReference type="Pfam" id="PF02350"/>
    </source>
</evidence>
<reference evidence="6 7" key="1">
    <citation type="submission" date="2014-11" db="EMBL/GenBank/DDBJ databases">
        <title>Complete genome sequence and analysis of Lactobacillus hokkaidonensis LOOC260T.</title>
        <authorList>
            <person name="Tanizawa Y."/>
            <person name="Tohno M."/>
            <person name="Kaminuma E."/>
            <person name="Nakamura Y."/>
            <person name="Arita M."/>
        </authorList>
    </citation>
    <scope>NUCLEOTIDE SEQUENCE [LARGE SCALE GENOMIC DNA]</scope>
    <source>
        <strain evidence="6 7">LOOC260</strain>
    </source>
</reference>
<sequence length="374" mass="41929">MSVPRKIMTIFGTRPGAIKMAPIITAMRSMPDQFEPVVVVTAQHRQLLDQVLNFFAIEPDFDLNTMQPRDSLSERTSKMLHHLDNVINAAQPDMILVVGDASTTLAAGLAAFYHKIPVGHVEAGLRTYDKYAPFPEEMNRHLTDVLSDLYFAPTTLSRDNLIAENHSVDNVFITGNTSIDALKYTVRADYHHPTLDAIPANHRILLMTMQRRENLGTPMKRVFHAIRDVVETNPDVELIYPVHPNPDVMAIADDLLGGRERIHLVEPLDLLDFHNFAARSYLILTDSGGIQEEAPALDKPVLVLRTKTERPEGVTAGTVRLVGTFPEEIQRAAFELLHDSKEYKKMAHAPNPFGDGNAATRILKVIKDYFNNEQ</sequence>
<dbReference type="Pfam" id="PF02350">
    <property type="entry name" value="Epimerase_2"/>
    <property type="match status" value="1"/>
</dbReference>
<dbReference type="EMBL" id="AP014680">
    <property type="protein sequence ID" value="BAP85205.1"/>
    <property type="molecule type" value="Genomic_DNA"/>
</dbReference>
<dbReference type="SUPFAM" id="SSF53756">
    <property type="entry name" value="UDP-Glycosyltransferase/glycogen phosphorylase"/>
    <property type="match status" value="1"/>
</dbReference>
<dbReference type="RefSeq" id="WP_041092991.1">
    <property type="nucleotide sequence ID" value="NZ_AP014680.1"/>
</dbReference>
<dbReference type="Proteomes" id="UP000031620">
    <property type="component" value="Chromosome"/>
</dbReference>
<evidence type="ECO:0000313" key="6">
    <source>
        <dbReference type="EMBL" id="BAP85205.1"/>
    </source>
</evidence>
<feature type="domain" description="UDP-N-acetylglucosamine 2-epimerase" evidence="5">
    <location>
        <begin position="33"/>
        <end position="367"/>
    </location>
</feature>
<keyword evidence="1 4" id="KW-0413">Isomerase</keyword>
<dbReference type="AlphaFoldDB" id="A0A0A1GTB3"/>
<dbReference type="GO" id="GO:0008761">
    <property type="term" value="F:UDP-N-acetylglucosamine 2-epimerase activity"/>
    <property type="evidence" value="ECO:0007669"/>
    <property type="project" value="UniProtKB-EC"/>
</dbReference>
<organism evidence="6 7">
    <name type="scientific">Paucilactobacillus hokkaidonensis JCM 18461</name>
    <dbReference type="NCBI Taxonomy" id="1291742"/>
    <lineage>
        <taxon>Bacteria</taxon>
        <taxon>Bacillati</taxon>
        <taxon>Bacillota</taxon>
        <taxon>Bacilli</taxon>
        <taxon>Lactobacillales</taxon>
        <taxon>Lactobacillaceae</taxon>
        <taxon>Paucilactobacillus</taxon>
    </lineage>
</organism>
<dbReference type="EC" id="5.1.3.14" evidence="3"/>
<dbReference type="KEGG" id="lho:LOOC260_106490"/>
<name>A0A0A1GTB3_9LACO</name>
<evidence type="ECO:0000256" key="4">
    <source>
        <dbReference type="RuleBase" id="RU003513"/>
    </source>
</evidence>
<evidence type="ECO:0000256" key="3">
    <source>
        <dbReference type="ARBA" id="ARBA00038858"/>
    </source>
</evidence>
<accession>A0A0A1GTB3</accession>
<dbReference type="NCBIfam" id="TIGR00236">
    <property type="entry name" value="wecB"/>
    <property type="match status" value="1"/>
</dbReference>